<protein>
    <submittedName>
        <fullName evidence="6">Betatransducin repeat containing protein, putative</fullName>
    </submittedName>
</protein>
<feature type="repeat" description="WD" evidence="3">
    <location>
        <begin position="313"/>
        <end position="352"/>
    </location>
</feature>
<dbReference type="SMART" id="SM00256">
    <property type="entry name" value="FBOX"/>
    <property type="match status" value="1"/>
</dbReference>
<dbReference type="PROSITE" id="PS50082">
    <property type="entry name" value="WD_REPEATS_2"/>
    <property type="match status" value="2"/>
</dbReference>
<evidence type="ECO:0000256" key="1">
    <source>
        <dbReference type="ARBA" id="ARBA00022574"/>
    </source>
</evidence>
<evidence type="ECO:0000259" key="5">
    <source>
        <dbReference type="PROSITE" id="PS50181"/>
    </source>
</evidence>
<sequence length="475" mass="51971">MELPNEVVLLVFEFLGVGDLAACARVSTEWGALAATNMLWQHHYRAILGNGHPSLTRFRSSTSTPSSASAPPPVPANAREIERGGAVDWKRALRGAWSAKRNWRRGRPTHREAFHCHTRASGLCFDHRFLYVGLNRGCVQVFDLHSNHDAAHADAETAKDDDGGDEGNEVYSGDTSSTPSNSTAPLIYFPTSSTSSSASGEVEAAADEGEGLVVPMADGPRKKPVVLHSPHSSYSDVLAIHDQRLYAVSGKSIVVWDVDVCEAKEIKRVEIAYEGHTNKVSCIDFSGHHLITGSWDQTIRMWDINTGVCLNSMTGHTANIKHLQTADHRIVSSSNDNTLMEWDMRSCTQVRSTCCTKQSAQAAPAVSAFHYDPDRDLIVIGQREGTVQRFLMGMPGSAVMRLHKGLIHRVQMDAYKVLTSGQDGIIGVWDLATGGLLYRVQTGCKSSLNAMQFDHTQLFHATGASVERLAFSDDW</sequence>
<dbReference type="InterPro" id="IPR015943">
    <property type="entry name" value="WD40/YVTN_repeat-like_dom_sf"/>
</dbReference>
<keyword evidence="2" id="KW-0677">Repeat</keyword>
<dbReference type="SUPFAM" id="SSF81383">
    <property type="entry name" value="F-box domain"/>
    <property type="match status" value="1"/>
</dbReference>
<dbReference type="AlphaFoldDB" id="L8H7R7"/>
<dbReference type="KEGG" id="acan:ACA1_181870"/>
<dbReference type="RefSeq" id="XP_004345831.1">
    <property type="nucleotide sequence ID" value="XM_004345781.1"/>
</dbReference>
<feature type="domain" description="F-box" evidence="5">
    <location>
        <begin position="1"/>
        <end position="43"/>
    </location>
</feature>
<feature type="compositionally biased region" description="Polar residues" evidence="4">
    <location>
        <begin position="173"/>
        <end position="184"/>
    </location>
</feature>
<feature type="region of interest" description="Disordered" evidence="4">
    <location>
        <begin position="57"/>
        <end position="81"/>
    </location>
</feature>
<dbReference type="InterPro" id="IPR001680">
    <property type="entry name" value="WD40_rpt"/>
</dbReference>
<dbReference type="Gene3D" id="1.20.1280.50">
    <property type="match status" value="1"/>
</dbReference>
<dbReference type="SMART" id="SM00320">
    <property type="entry name" value="WD40"/>
    <property type="match status" value="5"/>
</dbReference>
<dbReference type="OrthoDB" id="2096344at2759"/>
<dbReference type="PANTHER" id="PTHR44436">
    <property type="entry name" value="F-BOX/WD REPEAT-CONTAINING PROTEIN 2"/>
    <property type="match status" value="1"/>
</dbReference>
<accession>L8H7R7</accession>
<feature type="repeat" description="WD" evidence="3">
    <location>
        <begin position="273"/>
        <end position="312"/>
    </location>
</feature>
<dbReference type="PROSITE" id="PS50294">
    <property type="entry name" value="WD_REPEATS_REGION"/>
    <property type="match status" value="1"/>
</dbReference>
<dbReference type="VEuPathDB" id="AmoebaDB:ACA1_181870"/>
<dbReference type="Gene3D" id="2.130.10.10">
    <property type="entry name" value="YVTN repeat-like/Quinoprotein amine dehydrogenase"/>
    <property type="match status" value="2"/>
</dbReference>
<dbReference type="Pfam" id="PF12937">
    <property type="entry name" value="F-box-like"/>
    <property type="match status" value="1"/>
</dbReference>
<dbReference type="Proteomes" id="UP000011083">
    <property type="component" value="Unassembled WGS sequence"/>
</dbReference>
<feature type="region of interest" description="Disordered" evidence="4">
    <location>
        <begin position="153"/>
        <end position="189"/>
    </location>
</feature>
<dbReference type="InterPro" id="IPR019775">
    <property type="entry name" value="WD40_repeat_CS"/>
</dbReference>
<dbReference type="InterPro" id="IPR042627">
    <property type="entry name" value="FBXW2"/>
</dbReference>
<dbReference type="PANTHER" id="PTHR44436:SF1">
    <property type="entry name" value="F-BOX_WD REPEAT-CONTAINING PROTEIN 2"/>
    <property type="match status" value="1"/>
</dbReference>
<dbReference type="STRING" id="1257118.L8H7R7"/>
<dbReference type="EMBL" id="KB007904">
    <property type="protein sequence ID" value="ELR21287.1"/>
    <property type="molecule type" value="Genomic_DNA"/>
</dbReference>
<dbReference type="PRINTS" id="PR00320">
    <property type="entry name" value="GPROTEINBRPT"/>
</dbReference>
<dbReference type="PROSITE" id="PS50181">
    <property type="entry name" value="FBOX"/>
    <property type="match status" value="1"/>
</dbReference>
<name>L8H7R7_ACACF</name>
<evidence type="ECO:0000256" key="3">
    <source>
        <dbReference type="PROSITE-ProRule" id="PRU00221"/>
    </source>
</evidence>
<dbReference type="InterPro" id="IPR001810">
    <property type="entry name" value="F-box_dom"/>
</dbReference>
<reference evidence="6 7" key="1">
    <citation type="journal article" date="2013" name="Genome Biol.">
        <title>Genome of Acanthamoeba castellanii highlights extensive lateral gene transfer and early evolution of tyrosine kinase signaling.</title>
        <authorList>
            <person name="Clarke M."/>
            <person name="Lohan A.J."/>
            <person name="Liu B."/>
            <person name="Lagkouvardos I."/>
            <person name="Roy S."/>
            <person name="Zafar N."/>
            <person name="Bertelli C."/>
            <person name="Schilde C."/>
            <person name="Kianianmomeni A."/>
            <person name="Burglin T.R."/>
            <person name="Frech C."/>
            <person name="Turcotte B."/>
            <person name="Kopec K.O."/>
            <person name="Synnott J.M."/>
            <person name="Choo C."/>
            <person name="Paponov I."/>
            <person name="Finkler A."/>
            <person name="Soon Heng Tan C."/>
            <person name="Hutchins A.P."/>
            <person name="Weinmeier T."/>
            <person name="Rattei T."/>
            <person name="Chu J.S."/>
            <person name="Gimenez G."/>
            <person name="Irimia M."/>
            <person name="Rigden D.J."/>
            <person name="Fitzpatrick D.A."/>
            <person name="Lorenzo-Morales J."/>
            <person name="Bateman A."/>
            <person name="Chiu C.H."/>
            <person name="Tang P."/>
            <person name="Hegemann P."/>
            <person name="Fromm H."/>
            <person name="Raoult D."/>
            <person name="Greub G."/>
            <person name="Miranda-Saavedra D."/>
            <person name="Chen N."/>
            <person name="Nash P."/>
            <person name="Ginger M.L."/>
            <person name="Horn M."/>
            <person name="Schaap P."/>
            <person name="Caler L."/>
            <person name="Loftus B."/>
        </authorList>
    </citation>
    <scope>NUCLEOTIDE SEQUENCE [LARGE SCALE GENOMIC DNA]</scope>
    <source>
        <strain evidence="6 7">Neff</strain>
    </source>
</reference>
<dbReference type="SUPFAM" id="SSF50978">
    <property type="entry name" value="WD40 repeat-like"/>
    <property type="match status" value="1"/>
</dbReference>
<evidence type="ECO:0000313" key="6">
    <source>
        <dbReference type="EMBL" id="ELR21287.1"/>
    </source>
</evidence>
<dbReference type="PROSITE" id="PS00678">
    <property type="entry name" value="WD_REPEATS_1"/>
    <property type="match status" value="2"/>
</dbReference>
<keyword evidence="7" id="KW-1185">Reference proteome</keyword>
<dbReference type="Pfam" id="PF00400">
    <property type="entry name" value="WD40"/>
    <property type="match status" value="2"/>
</dbReference>
<gene>
    <name evidence="6" type="ORF">ACA1_181870</name>
</gene>
<dbReference type="GeneID" id="14922162"/>
<dbReference type="InterPro" id="IPR036047">
    <property type="entry name" value="F-box-like_dom_sf"/>
</dbReference>
<organism evidence="6 7">
    <name type="scientific">Acanthamoeba castellanii (strain ATCC 30010 / Neff)</name>
    <dbReference type="NCBI Taxonomy" id="1257118"/>
    <lineage>
        <taxon>Eukaryota</taxon>
        <taxon>Amoebozoa</taxon>
        <taxon>Discosea</taxon>
        <taxon>Longamoebia</taxon>
        <taxon>Centramoebida</taxon>
        <taxon>Acanthamoebidae</taxon>
        <taxon>Acanthamoeba</taxon>
    </lineage>
</organism>
<feature type="compositionally biased region" description="Low complexity" evidence="4">
    <location>
        <begin position="57"/>
        <end position="69"/>
    </location>
</feature>
<proteinExistence type="predicted"/>
<evidence type="ECO:0000313" key="7">
    <source>
        <dbReference type="Proteomes" id="UP000011083"/>
    </source>
</evidence>
<evidence type="ECO:0000256" key="4">
    <source>
        <dbReference type="SAM" id="MobiDB-lite"/>
    </source>
</evidence>
<keyword evidence="1 3" id="KW-0853">WD repeat</keyword>
<dbReference type="InterPro" id="IPR036322">
    <property type="entry name" value="WD40_repeat_dom_sf"/>
</dbReference>
<dbReference type="InterPro" id="IPR020472">
    <property type="entry name" value="WD40_PAC1"/>
</dbReference>
<evidence type="ECO:0000256" key="2">
    <source>
        <dbReference type="ARBA" id="ARBA00022737"/>
    </source>
</evidence>